<gene>
    <name evidence="1" type="ORF">M569_12978</name>
</gene>
<keyword evidence="2" id="KW-1185">Reference proteome</keyword>
<accession>S8DPU5</accession>
<protein>
    <submittedName>
        <fullName evidence="1">Uncharacterized protein</fullName>
    </submittedName>
</protein>
<dbReference type="Proteomes" id="UP000015453">
    <property type="component" value="Unassembled WGS sequence"/>
</dbReference>
<sequence>VGINPKNVVNPMYRLDQQIQTYENQIQPLRSEDRWPLAPFLLVQDPTHKKDVCPGRQQSKRFPMAMDFQGRNYGRRKGR</sequence>
<reference evidence="1 2" key="1">
    <citation type="journal article" date="2013" name="BMC Genomics">
        <title>The miniature genome of a carnivorous plant Genlisea aurea contains a low number of genes and short non-coding sequences.</title>
        <authorList>
            <person name="Leushkin E.V."/>
            <person name="Sutormin R.A."/>
            <person name="Nabieva E.R."/>
            <person name="Penin A.A."/>
            <person name="Kondrashov A.S."/>
            <person name="Logacheva M.D."/>
        </authorList>
    </citation>
    <scope>NUCLEOTIDE SEQUENCE [LARGE SCALE GENOMIC DNA]</scope>
</reference>
<feature type="non-terminal residue" evidence="1">
    <location>
        <position position="79"/>
    </location>
</feature>
<feature type="non-terminal residue" evidence="1">
    <location>
        <position position="1"/>
    </location>
</feature>
<proteinExistence type="predicted"/>
<comment type="caution">
    <text evidence="1">The sequence shown here is derived from an EMBL/GenBank/DDBJ whole genome shotgun (WGS) entry which is preliminary data.</text>
</comment>
<organism evidence="1 2">
    <name type="scientific">Genlisea aurea</name>
    <dbReference type="NCBI Taxonomy" id="192259"/>
    <lineage>
        <taxon>Eukaryota</taxon>
        <taxon>Viridiplantae</taxon>
        <taxon>Streptophyta</taxon>
        <taxon>Embryophyta</taxon>
        <taxon>Tracheophyta</taxon>
        <taxon>Spermatophyta</taxon>
        <taxon>Magnoliopsida</taxon>
        <taxon>eudicotyledons</taxon>
        <taxon>Gunneridae</taxon>
        <taxon>Pentapetalae</taxon>
        <taxon>asterids</taxon>
        <taxon>lamiids</taxon>
        <taxon>Lamiales</taxon>
        <taxon>Lentibulariaceae</taxon>
        <taxon>Genlisea</taxon>
    </lineage>
</organism>
<evidence type="ECO:0000313" key="2">
    <source>
        <dbReference type="Proteomes" id="UP000015453"/>
    </source>
</evidence>
<name>S8DPU5_9LAMI</name>
<dbReference type="EMBL" id="AUSU01006576">
    <property type="protein sequence ID" value="EPS61817.1"/>
    <property type="molecule type" value="Genomic_DNA"/>
</dbReference>
<evidence type="ECO:0000313" key="1">
    <source>
        <dbReference type="EMBL" id="EPS61817.1"/>
    </source>
</evidence>
<dbReference type="AlphaFoldDB" id="S8DPU5"/>